<dbReference type="AlphaFoldDB" id="A0A1X2HZ90"/>
<evidence type="ECO:0000256" key="1">
    <source>
        <dbReference type="SAM" id="Phobius"/>
    </source>
</evidence>
<evidence type="ECO:0000313" key="3">
    <source>
        <dbReference type="Proteomes" id="UP000193560"/>
    </source>
</evidence>
<comment type="caution">
    <text evidence="2">The sequence shown here is derived from an EMBL/GenBank/DDBJ whole genome shotgun (WGS) entry which is preliminary data.</text>
</comment>
<protein>
    <submittedName>
        <fullName evidence="2">Uncharacterized protein</fullName>
    </submittedName>
</protein>
<name>A0A1X2HZ90_9FUNG</name>
<dbReference type="Proteomes" id="UP000193560">
    <property type="component" value="Unassembled WGS sequence"/>
</dbReference>
<feature type="transmembrane region" description="Helical" evidence="1">
    <location>
        <begin position="76"/>
        <end position="94"/>
    </location>
</feature>
<gene>
    <name evidence="2" type="ORF">BCR42DRAFT_398082</name>
</gene>
<organism evidence="2 3">
    <name type="scientific">Absidia repens</name>
    <dbReference type="NCBI Taxonomy" id="90262"/>
    <lineage>
        <taxon>Eukaryota</taxon>
        <taxon>Fungi</taxon>
        <taxon>Fungi incertae sedis</taxon>
        <taxon>Mucoromycota</taxon>
        <taxon>Mucoromycotina</taxon>
        <taxon>Mucoromycetes</taxon>
        <taxon>Mucorales</taxon>
        <taxon>Cunninghamellaceae</taxon>
        <taxon>Absidia</taxon>
    </lineage>
</organism>
<keyword evidence="1" id="KW-0812">Transmembrane</keyword>
<accession>A0A1X2HZ90</accession>
<keyword evidence="1" id="KW-0472">Membrane</keyword>
<dbReference type="EMBL" id="MCGE01000042">
    <property type="protein sequence ID" value="ORZ05823.1"/>
    <property type="molecule type" value="Genomic_DNA"/>
</dbReference>
<keyword evidence="3" id="KW-1185">Reference proteome</keyword>
<keyword evidence="1" id="KW-1133">Transmembrane helix</keyword>
<proteinExistence type="predicted"/>
<evidence type="ECO:0000313" key="2">
    <source>
        <dbReference type="EMBL" id="ORZ05823.1"/>
    </source>
</evidence>
<sequence length="106" mass="12200">MHSINEYHLGRLEISCGLSSDSVIHFKAFQNSRKRASMSITRAVDCILLLVAHCRTEESPKFKVHADLHLRKVKKYIFISTAQLVSILFLFLFCRGDSVLLFNREC</sequence>
<reference evidence="2 3" key="1">
    <citation type="submission" date="2016-07" db="EMBL/GenBank/DDBJ databases">
        <title>Pervasive Adenine N6-methylation of Active Genes in Fungi.</title>
        <authorList>
            <consortium name="DOE Joint Genome Institute"/>
            <person name="Mondo S.J."/>
            <person name="Dannebaum R.O."/>
            <person name="Kuo R.C."/>
            <person name="Labutti K."/>
            <person name="Haridas S."/>
            <person name="Kuo A."/>
            <person name="Salamov A."/>
            <person name="Ahrendt S.R."/>
            <person name="Lipzen A."/>
            <person name="Sullivan W."/>
            <person name="Andreopoulos W.B."/>
            <person name="Clum A."/>
            <person name="Lindquist E."/>
            <person name="Daum C."/>
            <person name="Ramamoorthy G.K."/>
            <person name="Gryganskyi A."/>
            <person name="Culley D."/>
            <person name="Magnuson J.K."/>
            <person name="James T.Y."/>
            <person name="O'Malley M.A."/>
            <person name="Stajich J.E."/>
            <person name="Spatafora J.W."/>
            <person name="Visel A."/>
            <person name="Grigoriev I.V."/>
        </authorList>
    </citation>
    <scope>NUCLEOTIDE SEQUENCE [LARGE SCALE GENOMIC DNA]</scope>
    <source>
        <strain evidence="2 3">NRRL 1336</strain>
    </source>
</reference>